<evidence type="ECO:0000256" key="11">
    <source>
        <dbReference type="SAM" id="Phobius"/>
    </source>
</evidence>
<dbReference type="SUPFAM" id="SSF47384">
    <property type="entry name" value="Homodimeric domain of signal transducing histidine kinase"/>
    <property type="match status" value="1"/>
</dbReference>
<evidence type="ECO:0000313" key="14">
    <source>
        <dbReference type="EMBL" id="SEG33455.1"/>
    </source>
</evidence>
<evidence type="ECO:0000256" key="8">
    <source>
        <dbReference type="ARBA" id="ARBA00022989"/>
    </source>
</evidence>
<dbReference type="InterPro" id="IPR050428">
    <property type="entry name" value="TCS_sensor_his_kinase"/>
</dbReference>
<proteinExistence type="predicted"/>
<comment type="subcellular location">
    <subcellularLocation>
        <location evidence="2">Cell membrane</location>
    </subcellularLocation>
</comment>
<dbReference type="PANTHER" id="PTHR45436:SF5">
    <property type="entry name" value="SENSOR HISTIDINE KINASE TRCS"/>
    <property type="match status" value="1"/>
</dbReference>
<dbReference type="Gene3D" id="3.30.565.10">
    <property type="entry name" value="Histidine kinase-like ATPase, C-terminal domain"/>
    <property type="match status" value="1"/>
</dbReference>
<keyword evidence="9" id="KW-0902">Two-component regulatory system</keyword>
<evidence type="ECO:0000256" key="3">
    <source>
        <dbReference type="ARBA" id="ARBA00012438"/>
    </source>
</evidence>
<dbReference type="InterPro" id="IPR005467">
    <property type="entry name" value="His_kinase_dom"/>
</dbReference>
<dbReference type="Pfam" id="PF02518">
    <property type="entry name" value="HATPase_c"/>
    <property type="match status" value="1"/>
</dbReference>
<evidence type="ECO:0000256" key="4">
    <source>
        <dbReference type="ARBA" id="ARBA00022553"/>
    </source>
</evidence>
<evidence type="ECO:0000256" key="5">
    <source>
        <dbReference type="ARBA" id="ARBA00022679"/>
    </source>
</evidence>
<dbReference type="Gene3D" id="1.10.287.130">
    <property type="match status" value="1"/>
</dbReference>
<evidence type="ECO:0000256" key="6">
    <source>
        <dbReference type="ARBA" id="ARBA00022692"/>
    </source>
</evidence>
<dbReference type="EMBL" id="FNVO01000004">
    <property type="protein sequence ID" value="SEG33455.1"/>
    <property type="molecule type" value="Genomic_DNA"/>
</dbReference>
<keyword evidence="10 11" id="KW-0472">Membrane</keyword>
<keyword evidence="8 11" id="KW-1133">Transmembrane helix</keyword>
<keyword evidence="6 11" id="KW-0812">Transmembrane</keyword>
<evidence type="ECO:0000256" key="1">
    <source>
        <dbReference type="ARBA" id="ARBA00000085"/>
    </source>
</evidence>
<feature type="transmembrane region" description="Helical" evidence="11">
    <location>
        <begin position="167"/>
        <end position="189"/>
    </location>
</feature>
<dbReference type="SUPFAM" id="SSF55874">
    <property type="entry name" value="ATPase domain of HSP90 chaperone/DNA topoisomerase II/histidine kinase"/>
    <property type="match status" value="1"/>
</dbReference>
<dbReference type="GO" id="GO:0005886">
    <property type="term" value="C:plasma membrane"/>
    <property type="evidence" value="ECO:0007669"/>
    <property type="project" value="UniProtKB-SubCell"/>
</dbReference>
<dbReference type="SUPFAM" id="SSF158472">
    <property type="entry name" value="HAMP domain-like"/>
    <property type="match status" value="1"/>
</dbReference>
<dbReference type="SMART" id="SM00388">
    <property type="entry name" value="HisKA"/>
    <property type="match status" value="1"/>
</dbReference>
<name>A0A1H5ZCJ8_9ACTN</name>
<dbReference type="Gene3D" id="6.10.340.10">
    <property type="match status" value="1"/>
</dbReference>
<dbReference type="InterPro" id="IPR004358">
    <property type="entry name" value="Sig_transdc_His_kin-like_C"/>
</dbReference>
<dbReference type="Pfam" id="PF00512">
    <property type="entry name" value="HisKA"/>
    <property type="match status" value="1"/>
</dbReference>
<feature type="domain" description="HAMP" evidence="13">
    <location>
        <begin position="191"/>
        <end position="243"/>
    </location>
</feature>
<dbReference type="InterPro" id="IPR003661">
    <property type="entry name" value="HisK_dim/P_dom"/>
</dbReference>
<dbReference type="PROSITE" id="PS50109">
    <property type="entry name" value="HIS_KIN"/>
    <property type="match status" value="1"/>
</dbReference>
<dbReference type="Pfam" id="PF00672">
    <property type="entry name" value="HAMP"/>
    <property type="match status" value="1"/>
</dbReference>
<dbReference type="CDD" id="cd00082">
    <property type="entry name" value="HisKA"/>
    <property type="match status" value="1"/>
</dbReference>
<dbReference type="InterPro" id="IPR003660">
    <property type="entry name" value="HAMP_dom"/>
</dbReference>
<dbReference type="AlphaFoldDB" id="A0A1H5ZCJ8"/>
<dbReference type="PANTHER" id="PTHR45436">
    <property type="entry name" value="SENSOR HISTIDINE KINASE YKOH"/>
    <property type="match status" value="1"/>
</dbReference>
<evidence type="ECO:0000256" key="9">
    <source>
        <dbReference type="ARBA" id="ARBA00023012"/>
    </source>
</evidence>
<dbReference type="Proteomes" id="UP000236723">
    <property type="component" value="Unassembled WGS sequence"/>
</dbReference>
<dbReference type="InterPro" id="IPR003594">
    <property type="entry name" value="HATPase_dom"/>
</dbReference>
<evidence type="ECO:0000256" key="2">
    <source>
        <dbReference type="ARBA" id="ARBA00004236"/>
    </source>
</evidence>
<dbReference type="OrthoDB" id="9786919at2"/>
<dbReference type="EC" id="2.7.13.3" evidence="3"/>
<comment type="catalytic activity">
    <reaction evidence="1">
        <text>ATP + protein L-histidine = ADP + protein N-phospho-L-histidine.</text>
        <dbReference type="EC" id="2.7.13.3"/>
    </reaction>
</comment>
<evidence type="ECO:0000313" key="15">
    <source>
        <dbReference type="Proteomes" id="UP000236723"/>
    </source>
</evidence>
<evidence type="ECO:0000259" key="12">
    <source>
        <dbReference type="PROSITE" id="PS50109"/>
    </source>
</evidence>
<accession>A0A1H5ZCJ8</accession>
<dbReference type="CDD" id="cd06225">
    <property type="entry name" value="HAMP"/>
    <property type="match status" value="1"/>
</dbReference>
<organism evidence="14 15">
    <name type="scientific">Thermomonospora echinospora</name>
    <dbReference type="NCBI Taxonomy" id="1992"/>
    <lineage>
        <taxon>Bacteria</taxon>
        <taxon>Bacillati</taxon>
        <taxon>Actinomycetota</taxon>
        <taxon>Actinomycetes</taxon>
        <taxon>Streptosporangiales</taxon>
        <taxon>Thermomonosporaceae</taxon>
        <taxon>Thermomonospora</taxon>
    </lineage>
</organism>
<reference evidence="15" key="1">
    <citation type="submission" date="2016-10" db="EMBL/GenBank/DDBJ databases">
        <authorList>
            <person name="Varghese N."/>
            <person name="Submissions S."/>
        </authorList>
    </citation>
    <scope>NUCLEOTIDE SEQUENCE [LARGE SCALE GENOMIC DNA]</scope>
    <source>
        <strain evidence="15">DSM 43163</strain>
    </source>
</reference>
<evidence type="ECO:0000259" key="13">
    <source>
        <dbReference type="PROSITE" id="PS50885"/>
    </source>
</evidence>
<keyword evidence="7 14" id="KW-0418">Kinase</keyword>
<evidence type="ECO:0000256" key="7">
    <source>
        <dbReference type="ARBA" id="ARBA00022777"/>
    </source>
</evidence>
<dbReference type="PROSITE" id="PS50885">
    <property type="entry name" value="HAMP"/>
    <property type="match status" value="1"/>
</dbReference>
<dbReference type="CDD" id="cd00075">
    <property type="entry name" value="HATPase"/>
    <property type="match status" value="1"/>
</dbReference>
<dbReference type="SMART" id="SM00387">
    <property type="entry name" value="HATPase_c"/>
    <property type="match status" value="1"/>
</dbReference>
<evidence type="ECO:0000256" key="10">
    <source>
        <dbReference type="ARBA" id="ARBA00023136"/>
    </source>
</evidence>
<feature type="domain" description="Histidine kinase" evidence="12">
    <location>
        <begin position="258"/>
        <end position="470"/>
    </location>
</feature>
<protein>
    <recommendedName>
        <fullName evidence="3">histidine kinase</fullName>
        <ecNumber evidence="3">2.7.13.3</ecNumber>
    </recommendedName>
</protein>
<dbReference type="GO" id="GO:0000155">
    <property type="term" value="F:phosphorelay sensor kinase activity"/>
    <property type="evidence" value="ECO:0007669"/>
    <property type="project" value="InterPro"/>
</dbReference>
<dbReference type="InterPro" id="IPR036097">
    <property type="entry name" value="HisK_dim/P_sf"/>
</dbReference>
<sequence length="471" mass="50515">MVAGFCAVALLSSVLASGLAYVLVRRAILQRTQDAVLAEVRETVARTVPPELPPDAGHAVAADLERALTKQDGRTRAYAVALPLDREVPLPHEVGPQLHVPVGREFARRAARGMVFQRVVHDGRPYLLVGTHVTGYRTTVEEPQRTTPPIVFVSVSLQREEADLRSFTRAVAIADVMALAAAFVLALLATRSVLLPVRQLGTAARALGDGRLETRLRVRGRDELADLARTFNGTAEALERTVTELRAMEAASRRFVADVSHELRTPLTAMIAVTDVLAEEGGASPAGGTAARLVVAEVRRLGVLVENLIEISRFDSGAAALVPDDLVVAEAVTATLAARGWSGQVPVRGPDDLVARLDPRRFDVIIANLAGNALRHGAPPVRLDFRPASRRDRPGFELTITDRGPGIPDDMLALVFDRFVKAEAARTRSEGSGLGLSIARENARLHGGTLEAANAAEGGAVFTLWLPLDRR</sequence>
<dbReference type="FunFam" id="1.10.287.130:FF:000010">
    <property type="entry name" value="Two-component sensor histidine kinase"/>
    <property type="match status" value="1"/>
</dbReference>
<dbReference type="SMART" id="SM00304">
    <property type="entry name" value="HAMP"/>
    <property type="match status" value="1"/>
</dbReference>
<keyword evidence="5" id="KW-0808">Transferase</keyword>
<dbReference type="PRINTS" id="PR00344">
    <property type="entry name" value="BCTRLSENSOR"/>
</dbReference>
<gene>
    <name evidence="14" type="ORF">SAMN04489712_104456</name>
</gene>
<dbReference type="InterPro" id="IPR036890">
    <property type="entry name" value="HATPase_C_sf"/>
</dbReference>
<keyword evidence="15" id="KW-1185">Reference proteome</keyword>
<keyword evidence="4" id="KW-0597">Phosphoprotein</keyword>